<accession>A0A7X0BYX1</accession>
<keyword evidence="12" id="KW-1185">Reference proteome</keyword>
<protein>
    <submittedName>
        <fullName evidence="11">ABC-2 type transport system ATP-binding protein</fullName>
    </submittedName>
</protein>
<evidence type="ECO:0000256" key="1">
    <source>
        <dbReference type="ARBA" id="ARBA00004413"/>
    </source>
</evidence>
<dbReference type="InterPro" id="IPR003439">
    <property type="entry name" value="ABC_transporter-like_ATP-bd"/>
</dbReference>
<keyword evidence="6" id="KW-1278">Translocase</keyword>
<dbReference type="SUPFAM" id="SSF52540">
    <property type="entry name" value="P-loop containing nucleoside triphosphate hydrolases"/>
    <property type="match status" value="1"/>
</dbReference>
<dbReference type="PROSITE" id="PS50893">
    <property type="entry name" value="ABC_TRANSPORTER_2"/>
    <property type="match status" value="1"/>
</dbReference>
<keyword evidence="8" id="KW-0046">Antibiotic resistance</keyword>
<dbReference type="AlphaFoldDB" id="A0A7X0BYX1"/>
<dbReference type="GO" id="GO:1900753">
    <property type="term" value="P:doxorubicin transport"/>
    <property type="evidence" value="ECO:0007669"/>
    <property type="project" value="InterPro"/>
</dbReference>
<evidence type="ECO:0000313" key="11">
    <source>
        <dbReference type="EMBL" id="MBB6345158.1"/>
    </source>
</evidence>
<dbReference type="RefSeq" id="WP_312891491.1">
    <property type="nucleotide sequence ID" value="NZ_JACHJB010000001.1"/>
</dbReference>
<keyword evidence="5 11" id="KW-0067">ATP-binding</keyword>
<comment type="similarity">
    <text evidence="9">Belongs to the ABC transporter superfamily. Drug exporter-1 (DrugE1) (TC 3.A.1.105) family.</text>
</comment>
<reference evidence="11 12" key="1">
    <citation type="submission" date="2020-08" db="EMBL/GenBank/DDBJ databases">
        <title>Sequencing the genomes of 1000 actinobacteria strains.</title>
        <authorList>
            <person name="Klenk H.-P."/>
        </authorList>
    </citation>
    <scope>NUCLEOTIDE SEQUENCE [LARGE SCALE GENOMIC DNA]</scope>
    <source>
        <strain evidence="11 12">DSM 45913</strain>
    </source>
</reference>
<evidence type="ECO:0000256" key="6">
    <source>
        <dbReference type="ARBA" id="ARBA00022967"/>
    </source>
</evidence>
<dbReference type="GO" id="GO:0046677">
    <property type="term" value="P:response to antibiotic"/>
    <property type="evidence" value="ECO:0007669"/>
    <property type="project" value="UniProtKB-KW"/>
</dbReference>
<dbReference type="Pfam" id="PF00005">
    <property type="entry name" value="ABC_tran"/>
    <property type="match status" value="1"/>
</dbReference>
<feature type="domain" description="ABC transporter" evidence="10">
    <location>
        <begin position="8"/>
        <end position="241"/>
    </location>
</feature>
<dbReference type="InterPro" id="IPR050763">
    <property type="entry name" value="ABC_transporter_ATP-binding"/>
</dbReference>
<evidence type="ECO:0000256" key="3">
    <source>
        <dbReference type="ARBA" id="ARBA00022475"/>
    </source>
</evidence>
<evidence type="ECO:0000313" key="12">
    <source>
        <dbReference type="Proteomes" id="UP000583800"/>
    </source>
</evidence>
<dbReference type="InterPro" id="IPR003593">
    <property type="entry name" value="AAA+_ATPase"/>
</dbReference>
<evidence type="ECO:0000256" key="9">
    <source>
        <dbReference type="ARBA" id="ARBA00049985"/>
    </source>
</evidence>
<proteinExistence type="inferred from homology"/>
<organism evidence="11 12">
    <name type="scientific">Nonomuraea muscovyensis</name>
    <dbReference type="NCBI Taxonomy" id="1124761"/>
    <lineage>
        <taxon>Bacteria</taxon>
        <taxon>Bacillati</taxon>
        <taxon>Actinomycetota</taxon>
        <taxon>Actinomycetes</taxon>
        <taxon>Streptosporangiales</taxon>
        <taxon>Streptosporangiaceae</taxon>
        <taxon>Nonomuraea</taxon>
    </lineage>
</organism>
<dbReference type="PANTHER" id="PTHR42711">
    <property type="entry name" value="ABC TRANSPORTER ATP-BINDING PROTEIN"/>
    <property type="match status" value="1"/>
</dbReference>
<dbReference type="Pfam" id="PF13732">
    <property type="entry name" value="DrrA1-3_C"/>
    <property type="match status" value="1"/>
</dbReference>
<keyword evidence="4" id="KW-0547">Nucleotide-binding</keyword>
<dbReference type="GO" id="GO:0016887">
    <property type="term" value="F:ATP hydrolysis activity"/>
    <property type="evidence" value="ECO:0007669"/>
    <property type="project" value="InterPro"/>
</dbReference>
<dbReference type="InterPro" id="IPR027417">
    <property type="entry name" value="P-loop_NTPase"/>
</dbReference>
<keyword evidence="3" id="KW-1003">Cell membrane</keyword>
<evidence type="ECO:0000256" key="4">
    <source>
        <dbReference type="ARBA" id="ARBA00022741"/>
    </source>
</evidence>
<keyword evidence="7" id="KW-0472">Membrane</keyword>
<dbReference type="GO" id="GO:0005886">
    <property type="term" value="C:plasma membrane"/>
    <property type="evidence" value="ECO:0007669"/>
    <property type="project" value="UniProtKB-SubCell"/>
</dbReference>
<dbReference type="SMART" id="SM00382">
    <property type="entry name" value="AAA"/>
    <property type="match status" value="1"/>
</dbReference>
<evidence type="ECO:0000256" key="7">
    <source>
        <dbReference type="ARBA" id="ARBA00023136"/>
    </source>
</evidence>
<gene>
    <name evidence="11" type="ORF">FHU36_001667</name>
</gene>
<sequence>MDGNQLAIEAIDVRKRYAGAAEPAGLHGFDLRVEAGTVCGLLGPNGAGKTTAVRILATLLRFDSGEARVAGYDVRRQAGQVRSSIGLVGQYAAVDEIMTGRQNLEMVGRLHHLGATRARQRADELLERFSLADTGGKPVGKYSGGMRRRLDLAASLIVSPAVLFVDEPTTGLDPRARREVWDAIRDLVDGGTTVLLTTQYLEEADQLADRVSMLATGRVVAEGTPEELKSAIGGDRIDIVVSDEAMLSRTLEAMRPLSEDATRVEVDAGRLRLSLPVTERTKALMRVATALGEAGVEPVDVTLRRPTLDEVFLRLTGAAPHAVRDEVTA</sequence>
<dbReference type="GO" id="GO:0043215">
    <property type="term" value="P:daunorubicin transport"/>
    <property type="evidence" value="ECO:0007669"/>
    <property type="project" value="InterPro"/>
</dbReference>
<dbReference type="Proteomes" id="UP000583800">
    <property type="component" value="Unassembled WGS sequence"/>
</dbReference>
<dbReference type="InterPro" id="IPR017871">
    <property type="entry name" value="ABC_transporter-like_CS"/>
</dbReference>
<evidence type="ECO:0000259" key="10">
    <source>
        <dbReference type="PROSITE" id="PS50893"/>
    </source>
</evidence>
<keyword evidence="2" id="KW-0813">Transport</keyword>
<evidence type="ECO:0000256" key="5">
    <source>
        <dbReference type="ARBA" id="ARBA00022840"/>
    </source>
</evidence>
<comment type="subcellular location">
    <subcellularLocation>
        <location evidence="1">Cell membrane</location>
        <topology evidence="1">Peripheral membrane protein</topology>
        <orientation evidence="1">Cytoplasmic side</orientation>
    </subcellularLocation>
</comment>
<dbReference type="PROSITE" id="PS00211">
    <property type="entry name" value="ABC_TRANSPORTER_1"/>
    <property type="match status" value="1"/>
</dbReference>
<evidence type="ECO:0000256" key="8">
    <source>
        <dbReference type="ARBA" id="ARBA00023251"/>
    </source>
</evidence>
<name>A0A7X0BYX1_9ACTN</name>
<dbReference type="Gene3D" id="3.40.50.300">
    <property type="entry name" value="P-loop containing nucleotide triphosphate hydrolases"/>
    <property type="match status" value="1"/>
</dbReference>
<evidence type="ECO:0000256" key="2">
    <source>
        <dbReference type="ARBA" id="ARBA00022448"/>
    </source>
</evidence>
<dbReference type="NCBIfam" id="TIGR01188">
    <property type="entry name" value="drrA"/>
    <property type="match status" value="1"/>
</dbReference>
<dbReference type="GO" id="GO:0005524">
    <property type="term" value="F:ATP binding"/>
    <property type="evidence" value="ECO:0007669"/>
    <property type="project" value="UniProtKB-KW"/>
</dbReference>
<dbReference type="EMBL" id="JACHJB010000001">
    <property type="protein sequence ID" value="MBB6345158.1"/>
    <property type="molecule type" value="Genomic_DNA"/>
</dbReference>
<dbReference type="PANTHER" id="PTHR42711:SF19">
    <property type="entry name" value="DOXORUBICIN RESISTANCE ATP-BINDING PROTEIN DRRA"/>
    <property type="match status" value="1"/>
</dbReference>
<dbReference type="InterPro" id="IPR025302">
    <property type="entry name" value="DrrA1/2-like_C"/>
</dbReference>
<comment type="caution">
    <text evidence="11">The sequence shown here is derived from an EMBL/GenBank/DDBJ whole genome shotgun (WGS) entry which is preliminary data.</text>
</comment>
<dbReference type="FunFam" id="3.40.50.300:FF:000589">
    <property type="entry name" value="ABC transporter, ATP-binding subunit"/>
    <property type="match status" value="1"/>
</dbReference>
<dbReference type="InterPro" id="IPR005894">
    <property type="entry name" value="DrrA"/>
</dbReference>